<accession>A0A6A5T0V7</accession>
<evidence type="ECO:0000313" key="2">
    <source>
        <dbReference type="EMBL" id="KAF1945838.1"/>
    </source>
</evidence>
<dbReference type="AlphaFoldDB" id="A0A6A5T0V7"/>
<keyword evidence="1" id="KW-1133">Transmembrane helix</keyword>
<protein>
    <submittedName>
        <fullName evidence="2">Uncharacterized protein</fullName>
    </submittedName>
</protein>
<evidence type="ECO:0000313" key="3">
    <source>
        <dbReference type="Proteomes" id="UP000800038"/>
    </source>
</evidence>
<evidence type="ECO:0000256" key="1">
    <source>
        <dbReference type="SAM" id="Phobius"/>
    </source>
</evidence>
<organism evidence="2 3">
    <name type="scientific">Clathrospora elynae</name>
    <dbReference type="NCBI Taxonomy" id="706981"/>
    <lineage>
        <taxon>Eukaryota</taxon>
        <taxon>Fungi</taxon>
        <taxon>Dikarya</taxon>
        <taxon>Ascomycota</taxon>
        <taxon>Pezizomycotina</taxon>
        <taxon>Dothideomycetes</taxon>
        <taxon>Pleosporomycetidae</taxon>
        <taxon>Pleosporales</taxon>
        <taxon>Diademaceae</taxon>
        <taxon>Clathrospora</taxon>
    </lineage>
</organism>
<dbReference type="EMBL" id="ML976007">
    <property type="protein sequence ID" value="KAF1945838.1"/>
    <property type="molecule type" value="Genomic_DNA"/>
</dbReference>
<gene>
    <name evidence="2" type="ORF">EJ02DRAFT_26371</name>
</gene>
<keyword evidence="1" id="KW-0812">Transmembrane</keyword>
<keyword evidence="3" id="KW-1185">Reference proteome</keyword>
<name>A0A6A5T0V7_9PLEO</name>
<proteinExistence type="predicted"/>
<feature type="transmembrane region" description="Helical" evidence="1">
    <location>
        <begin position="73"/>
        <end position="90"/>
    </location>
</feature>
<sequence>MFRRTNCSLRLTFSVSLVVKQSSRPASNACVGESLSMIPENSTSLHGLQRGYGLYALMNHDYDQAYPERLKRWFARLFYFLVSFFRSVVLRSRLRELGGFTDRRAGEVHSFLLLSNSCLLA</sequence>
<dbReference type="Proteomes" id="UP000800038">
    <property type="component" value="Unassembled WGS sequence"/>
</dbReference>
<reference evidence="2" key="1">
    <citation type="journal article" date="2020" name="Stud. Mycol.">
        <title>101 Dothideomycetes genomes: a test case for predicting lifestyles and emergence of pathogens.</title>
        <authorList>
            <person name="Haridas S."/>
            <person name="Albert R."/>
            <person name="Binder M."/>
            <person name="Bloem J."/>
            <person name="Labutti K."/>
            <person name="Salamov A."/>
            <person name="Andreopoulos B."/>
            <person name="Baker S."/>
            <person name="Barry K."/>
            <person name="Bills G."/>
            <person name="Bluhm B."/>
            <person name="Cannon C."/>
            <person name="Castanera R."/>
            <person name="Culley D."/>
            <person name="Daum C."/>
            <person name="Ezra D."/>
            <person name="Gonzalez J."/>
            <person name="Henrissat B."/>
            <person name="Kuo A."/>
            <person name="Liang C."/>
            <person name="Lipzen A."/>
            <person name="Lutzoni F."/>
            <person name="Magnuson J."/>
            <person name="Mondo S."/>
            <person name="Nolan M."/>
            <person name="Ohm R."/>
            <person name="Pangilinan J."/>
            <person name="Park H.-J."/>
            <person name="Ramirez L."/>
            <person name="Alfaro M."/>
            <person name="Sun H."/>
            <person name="Tritt A."/>
            <person name="Yoshinaga Y."/>
            <person name="Zwiers L.-H."/>
            <person name="Turgeon B."/>
            <person name="Goodwin S."/>
            <person name="Spatafora J."/>
            <person name="Crous P."/>
            <person name="Grigoriev I."/>
        </authorList>
    </citation>
    <scope>NUCLEOTIDE SEQUENCE</scope>
    <source>
        <strain evidence="2">CBS 161.51</strain>
    </source>
</reference>
<keyword evidence="1" id="KW-0472">Membrane</keyword>